<dbReference type="EMBL" id="AP019798">
    <property type="protein sequence ID" value="BBL88996.1"/>
    <property type="molecule type" value="Genomic_DNA"/>
</dbReference>
<dbReference type="Proteomes" id="UP000315115">
    <property type="component" value="Chromosome 1"/>
</dbReference>
<dbReference type="RefSeq" id="WP_143692573.1">
    <property type="nucleotide sequence ID" value="NZ_AP019798.1"/>
</dbReference>
<proteinExistence type="predicted"/>
<gene>
    <name evidence="1" type="ORF">VroAM7_16490</name>
</gene>
<sequence length="176" mass="20423">MAITYLEILDTTVKIGLGALISGITTWKVTQLQHKNEDEKQRRIRKLESLESVAEQVEIFSHHTMVYWARIVDYTRRTNSGFKHTDEFLKEVNEARANLYSSYKNLNSAESKLLLLGLADSQQSLRVFGEAVSSFYAEIYIGKHGKPLDEVKLWREDILENRRIFFEELSSAYEKS</sequence>
<protein>
    <submittedName>
        <fullName evidence="1">Uncharacterized protein</fullName>
    </submittedName>
</protein>
<accession>A0A510I9A7</accession>
<dbReference type="AlphaFoldDB" id="A0A510I9A7"/>
<reference evidence="2" key="1">
    <citation type="submission" date="2019-07" db="EMBL/GenBank/DDBJ databases">
        <title>Complete Genome Sequences of Vibrion rotiferianus strain AM7.</title>
        <authorList>
            <person name="Miyazaki K."/>
            <person name="Wiseschart A."/>
            <person name="Pootanakit K."/>
            <person name="Ishimori K."/>
            <person name="Kitahara K."/>
        </authorList>
    </citation>
    <scope>NUCLEOTIDE SEQUENCE [LARGE SCALE GENOMIC DNA]</scope>
    <source>
        <strain evidence="2">AM7</strain>
    </source>
</reference>
<organism evidence="1 2">
    <name type="scientific">Vibrio rotiferianus</name>
    <dbReference type="NCBI Taxonomy" id="190895"/>
    <lineage>
        <taxon>Bacteria</taxon>
        <taxon>Pseudomonadati</taxon>
        <taxon>Pseudomonadota</taxon>
        <taxon>Gammaproteobacteria</taxon>
        <taxon>Vibrionales</taxon>
        <taxon>Vibrionaceae</taxon>
        <taxon>Vibrio</taxon>
    </lineage>
</organism>
<evidence type="ECO:0000313" key="1">
    <source>
        <dbReference type="EMBL" id="BBL88996.1"/>
    </source>
</evidence>
<name>A0A510I9A7_9VIBR</name>
<evidence type="ECO:0000313" key="2">
    <source>
        <dbReference type="Proteomes" id="UP000315115"/>
    </source>
</evidence>